<name>A0ABU1AE09_9BACT</name>
<proteinExistence type="predicted"/>
<accession>A0ABU1AE09</accession>
<dbReference type="SMART" id="SM00710">
    <property type="entry name" value="PbH1"/>
    <property type="match status" value="7"/>
</dbReference>
<comment type="caution">
    <text evidence="3">The sequence shown here is derived from an EMBL/GenBank/DDBJ whole genome shotgun (WGS) entry which is preliminary data.</text>
</comment>
<dbReference type="InterPro" id="IPR006626">
    <property type="entry name" value="PbH1"/>
</dbReference>
<dbReference type="InterPro" id="IPR011050">
    <property type="entry name" value="Pectin_lyase_fold/virulence"/>
</dbReference>
<gene>
    <name evidence="3" type="ORF">QEH59_00870</name>
</gene>
<keyword evidence="1" id="KW-1133">Transmembrane helix</keyword>
<dbReference type="Proteomes" id="UP001243717">
    <property type="component" value="Unassembled WGS sequence"/>
</dbReference>
<reference evidence="3 4" key="1">
    <citation type="submission" date="2023-04" db="EMBL/GenBank/DDBJ databases">
        <title>A novel bacteria isolated from coastal sediment.</title>
        <authorList>
            <person name="Liu X.-J."/>
            <person name="Du Z.-J."/>
        </authorList>
    </citation>
    <scope>NUCLEOTIDE SEQUENCE [LARGE SCALE GENOMIC DNA]</scope>
    <source>
        <strain evidence="3 4">SDUM461004</strain>
    </source>
</reference>
<feature type="domain" description="Right handed beta helix" evidence="2">
    <location>
        <begin position="434"/>
        <end position="580"/>
    </location>
</feature>
<evidence type="ECO:0000256" key="1">
    <source>
        <dbReference type="SAM" id="Phobius"/>
    </source>
</evidence>
<keyword evidence="1" id="KW-0812">Transmembrane</keyword>
<sequence length="742" mass="82979">MNLFLKLLRERSLLVALIYFSLGAVLSGASIYVSPNGDDSDDGSVERPFASLQRAQEAVREMLAEQSETESYRIHVAAGIYHLETSLKFGSVDSGRKGATVIWKGDPNGGTILTGGVGIQLSDLKPVEDAQVLGRIPVGARDQVLSIDLRAIGFEHLPEMPLYGHSMSFLNVHTEWKTGIAAPELYYNGIAQTSARWPNQEEGFARIDEVIRNGTVIRNWMDDMKGSDGGSYVEPEDREDPPVGFSIRVEGDRAKRWQDAEDARLYGFWYWDWSDQSVQLKSVDPQSGVLNSWQPSAYGVRAGQRFYVYNLLEELDQPGEWYLDRNTGILYLYPPDDNEDALIQLSVLGENLIELEEASHIEFDSFQMELSRRSGMSIQGGQGCRITRCTFQNLGGTAVVINGGAEHVLRDSTLRNLSAGAVIVTGGDRQTLEASKHRVENNLIHSFARVRKTYTPAIQIGGVGQKIVHNEIHDGPHAGIIFAGNDHLIEYNEIYDVVNQAQDMGAIYAGRDLTARGNRIRSNYIHDIPLLHGGHAHMVYGIYLDDLFSGTEVSGNIFQRVPTGVMINGGRNTLIENNVFVWDWNNVSYSPVLLTTWGLMPSNRSHWATHAFGLKEDPRRDDVELQAGNAVPWDSEIYGKYPELSNILEDEPKLPKYNVIRKNVVVQGNEVLRIWLRTFDDDLTLSDIRGLLTIEDNLVTQPDSNLFKDIKSGDFNLSKGSRIYSQIPDFQPIEFNLMGLLE</sequence>
<dbReference type="PANTHER" id="PTHR36453:SF1">
    <property type="entry name" value="RIGHT HANDED BETA HELIX DOMAIN-CONTAINING PROTEIN"/>
    <property type="match status" value="1"/>
</dbReference>
<evidence type="ECO:0000313" key="3">
    <source>
        <dbReference type="EMBL" id="MDQ8192957.1"/>
    </source>
</evidence>
<keyword evidence="4" id="KW-1185">Reference proteome</keyword>
<protein>
    <submittedName>
        <fullName evidence="3">Right-handed parallel beta-helix repeat-containing protein</fullName>
    </submittedName>
</protein>
<dbReference type="Gene3D" id="2.160.20.10">
    <property type="entry name" value="Single-stranded right-handed beta-helix, Pectin lyase-like"/>
    <property type="match status" value="2"/>
</dbReference>
<dbReference type="Pfam" id="PF13229">
    <property type="entry name" value="Beta_helix"/>
    <property type="match status" value="1"/>
</dbReference>
<dbReference type="SUPFAM" id="SSF51126">
    <property type="entry name" value="Pectin lyase-like"/>
    <property type="match status" value="1"/>
</dbReference>
<evidence type="ECO:0000259" key="2">
    <source>
        <dbReference type="Pfam" id="PF13229"/>
    </source>
</evidence>
<dbReference type="InterPro" id="IPR039448">
    <property type="entry name" value="Beta_helix"/>
</dbReference>
<organism evidence="3 4">
    <name type="scientific">Thalassobacterium sedimentorum</name>
    <dbReference type="NCBI Taxonomy" id="3041258"/>
    <lineage>
        <taxon>Bacteria</taxon>
        <taxon>Pseudomonadati</taxon>
        <taxon>Verrucomicrobiota</taxon>
        <taxon>Opitutia</taxon>
        <taxon>Puniceicoccales</taxon>
        <taxon>Coraliomargaritaceae</taxon>
        <taxon>Thalassobacterium</taxon>
    </lineage>
</organism>
<dbReference type="RefSeq" id="WP_308983466.1">
    <property type="nucleotide sequence ID" value="NZ_JARXIC010000001.1"/>
</dbReference>
<feature type="transmembrane region" description="Helical" evidence="1">
    <location>
        <begin position="12"/>
        <end position="33"/>
    </location>
</feature>
<dbReference type="EMBL" id="JARXIC010000001">
    <property type="protein sequence ID" value="MDQ8192957.1"/>
    <property type="molecule type" value="Genomic_DNA"/>
</dbReference>
<keyword evidence="1" id="KW-0472">Membrane</keyword>
<dbReference type="InterPro" id="IPR012334">
    <property type="entry name" value="Pectin_lyas_fold"/>
</dbReference>
<dbReference type="PANTHER" id="PTHR36453">
    <property type="entry name" value="SECRETED PROTEIN-RELATED"/>
    <property type="match status" value="1"/>
</dbReference>
<evidence type="ECO:0000313" key="4">
    <source>
        <dbReference type="Proteomes" id="UP001243717"/>
    </source>
</evidence>